<comment type="caution">
    <text evidence="6">The sequence shown here is derived from an EMBL/GenBank/DDBJ whole genome shotgun (WGS) entry which is preliminary data.</text>
</comment>
<gene>
    <name evidence="6" type="ORF">RHGRI_003748</name>
</gene>
<proteinExistence type="predicted"/>
<keyword evidence="7" id="KW-1185">Reference proteome</keyword>
<organism evidence="6 7">
    <name type="scientific">Rhododendron griersonianum</name>
    <dbReference type="NCBI Taxonomy" id="479676"/>
    <lineage>
        <taxon>Eukaryota</taxon>
        <taxon>Viridiplantae</taxon>
        <taxon>Streptophyta</taxon>
        <taxon>Embryophyta</taxon>
        <taxon>Tracheophyta</taxon>
        <taxon>Spermatophyta</taxon>
        <taxon>Magnoliopsida</taxon>
        <taxon>eudicotyledons</taxon>
        <taxon>Gunneridae</taxon>
        <taxon>Pentapetalae</taxon>
        <taxon>asterids</taxon>
        <taxon>Ericales</taxon>
        <taxon>Ericaceae</taxon>
        <taxon>Ericoideae</taxon>
        <taxon>Rhodoreae</taxon>
        <taxon>Rhododendron</taxon>
    </lineage>
</organism>
<evidence type="ECO:0000256" key="1">
    <source>
        <dbReference type="ARBA" id="ARBA00022723"/>
    </source>
</evidence>
<evidence type="ECO:0000259" key="5">
    <source>
        <dbReference type="PROSITE" id="PS50966"/>
    </source>
</evidence>
<dbReference type="AlphaFoldDB" id="A0AAV6L644"/>
<dbReference type="PANTHER" id="PTHR31973:SF187">
    <property type="entry name" value="MUTATOR TRANSPOSASE MUDRA PROTEIN"/>
    <property type="match status" value="1"/>
</dbReference>
<evidence type="ECO:0000256" key="3">
    <source>
        <dbReference type="ARBA" id="ARBA00022833"/>
    </source>
</evidence>
<keyword evidence="2 4" id="KW-0863">Zinc-finger</keyword>
<dbReference type="InterPro" id="IPR006564">
    <property type="entry name" value="Znf_PMZ"/>
</dbReference>
<dbReference type="EMBL" id="JACTNZ010000002">
    <property type="protein sequence ID" value="KAG5560530.1"/>
    <property type="molecule type" value="Genomic_DNA"/>
</dbReference>
<protein>
    <recommendedName>
        <fullName evidence="5">SWIM-type domain-containing protein</fullName>
    </recommendedName>
</protein>
<dbReference type="InterPro" id="IPR007527">
    <property type="entry name" value="Znf_SWIM"/>
</dbReference>
<keyword evidence="3" id="KW-0862">Zinc</keyword>
<evidence type="ECO:0000313" key="6">
    <source>
        <dbReference type="EMBL" id="KAG5560530.1"/>
    </source>
</evidence>
<dbReference type="Proteomes" id="UP000823749">
    <property type="component" value="Chromosome 2"/>
</dbReference>
<dbReference type="SMART" id="SM00575">
    <property type="entry name" value="ZnF_PMZ"/>
    <property type="match status" value="1"/>
</dbReference>
<evidence type="ECO:0000256" key="4">
    <source>
        <dbReference type="PROSITE-ProRule" id="PRU00325"/>
    </source>
</evidence>
<keyword evidence="1" id="KW-0479">Metal-binding</keyword>
<dbReference type="Pfam" id="PF04434">
    <property type="entry name" value="SWIM"/>
    <property type="match status" value="1"/>
</dbReference>
<dbReference type="PROSITE" id="PS50966">
    <property type="entry name" value="ZF_SWIM"/>
    <property type="match status" value="1"/>
</dbReference>
<feature type="domain" description="SWIM-type" evidence="5">
    <location>
        <begin position="588"/>
        <end position="620"/>
    </location>
</feature>
<evidence type="ECO:0000313" key="7">
    <source>
        <dbReference type="Proteomes" id="UP000823749"/>
    </source>
</evidence>
<dbReference type="InterPro" id="IPR018289">
    <property type="entry name" value="MULE_transposase_dom"/>
</dbReference>
<name>A0AAV6L644_9ERIC</name>
<dbReference type="Pfam" id="PF10551">
    <property type="entry name" value="MULE"/>
    <property type="match status" value="1"/>
</dbReference>
<sequence length="718" mass="81317">MLLCRYVSQVLVVRISGGIRLEHVLRKICDRWDNLCIGSFSLFYVLDGSDCKLDNEESFDNMLYLYPTTDRIYATVKEIKSCSGQTVGSISSGGTLGSISSGVEVGSSIGAVAVIEREEPLEEFCRHAETRYLTAGWANLIHEVGQVFTGGVRDFRASLQRYAIENGFMYDFVKNDQYRVTAKCSISSCGWRVHAILDRSNKEFRIKELVNEHGCGSTYRTNKHKRVTSSLVASEVTSLVRTKNNTSPMDLLDLFTDKYGLDLSYHHVWLGVEKARGEIFGDYESSFDKLRWYVEAAKIANPGSLLKLEVDPVSKEFSRLFVSFNACITGFNHCRPFLCLNGTHLKGRFKGCLLATTGKDADQGLFPLAFAIVNAENDCNWLWFLRILKTILSPRPISFISDRNHGLVSNIPAVFPDSHHAYCLYHLQFNLKDHFPGRFRQGYRNRLVKLFNAIAYAPSVSAYMICEAKFYEHGGDKAKTFIASVPKQHWTNAYFQGHRYGEMSSSAIESFNNWILAARLMPIMNLVEELRSKIMIQMSRRREEASRWVSQICPDMDAKLAKRIDKGRSWRVYKSKTGLYEVKSVPAVLVNLEQGTCSCGGWQYNGFLCAHAATVLVKSCGAEGSLVGYIDPFYHVEAYRLTYQDNIHPILAMDIPDFTEGSTRVIKAPKNRRQAGRSCVKRICSRGEEQSFARPMKCARCHKLSHHNRRTCKEATDD</sequence>
<dbReference type="InterPro" id="IPR004332">
    <property type="entry name" value="Transposase_MuDR"/>
</dbReference>
<reference evidence="6" key="1">
    <citation type="submission" date="2020-08" db="EMBL/GenBank/DDBJ databases">
        <title>Plant Genome Project.</title>
        <authorList>
            <person name="Zhang R.-G."/>
        </authorList>
    </citation>
    <scope>NUCLEOTIDE SEQUENCE</scope>
    <source>
        <strain evidence="6">WSP0</strain>
        <tissue evidence="6">Leaf</tissue>
    </source>
</reference>
<dbReference type="Pfam" id="PF03108">
    <property type="entry name" value="DBD_Tnp_Mut"/>
    <property type="match status" value="1"/>
</dbReference>
<dbReference type="PANTHER" id="PTHR31973">
    <property type="entry name" value="POLYPROTEIN, PUTATIVE-RELATED"/>
    <property type="match status" value="1"/>
</dbReference>
<accession>A0AAV6L644</accession>
<evidence type="ECO:0000256" key="2">
    <source>
        <dbReference type="ARBA" id="ARBA00022771"/>
    </source>
</evidence>
<dbReference type="GO" id="GO:0008270">
    <property type="term" value="F:zinc ion binding"/>
    <property type="evidence" value="ECO:0007669"/>
    <property type="project" value="UniProtKB-KW"/>
</dbReference>